<dbReference type="Proteomes" id="UP000708338">
    <property type="component" value="Unassembled WGS sequence"/>
</dbReference>
<sequence>MSKYIVKRIIYFIPVLFGIVFLVYSIMYLAPGDPARMILGDKVPQAQVDALREEMGLNKPFLVQFFTYLTNILHGDFGTSYQLGMPVTDIILKIRFPITLIMAVSSMLLAVIFSIPIGTLSAVKQYTVIDSITVVFALLLTSIPVFWLGLMLILLFSLKLGWFPSSGFDGVKSFVLPAITLALVNSAQIIRMTRSSMLEVLRQDFVRTARAKGASETRVIFKHALKNAIIPVLTVIGINFGIVLGGSAIAETVFGIPGMGIQMVTSIRQKDIPVVMGAVLFVAFTFSVVNLLIDILYTLFDPRIRTD</sequence>
<evidence type="ECO:0000256" key="7">
    <source>
        <dbReference type="RuleBase" id="RU363032"/>
    </source>
</evidence>
<accession>A0AA41FB62</accession>
<dbReference type="RefSeq" id="WP_045092373.1">
    <property type="nucleotide sequence ID" value="NZ_CABJDD010000001.1"/>
</dbReference>
<feature type="transmembrane region" description="Helical" evidence="7">
    <location>
        <begin position="94"/>
        <end position="120"/>
    </location>
</feature>
<reference evidence="9" key="1">
    <citation type="journal article" date="2021" name="Gut Microbes">
        <title>A synthetic consortium of 100 gut commensals modulates the composition and function in a colon model of the microbiome of elderly subjects.</title>
        <authorList>
            <person name="Perez M."/>
            <person name="Ntemiri A."/>
            <person name="Tan H."/>
            <person name="Harris H.M.B."/>
            <person name="Roager H.M."/>
            <person name="Ribiere C."/>
            <person name="O'Toole P.W."/>
        </authorList>
    </citation>
    <scope>NUCLEOTIDE SEQUENCE</scope>
    <source>
        <strain evidence="9">MCC335</strain>
    </source>
</reference>
<evidence type="ECO:0000256" key="2">
    <source>
        <dbReference type="ARBA" id="ARBA00022448"/>
    </source>
</evidence>
<dbReference type="EMBL" id="WQPS01000001">
    <property type="protein sequence ID" value="MBT9808250.1"/>
    <property type="molecule type" value="Genomic_DNA"/>
</dbReference>
<dbReference type="Gene3D" id="1.10.3720.10">
    <property type="entry name" value="MetI-like"/>
    <property type="match status" value="1"/>
</dbReference>
<feature type="domain" description="ABC transmembrane type-1" evidence="8">
    <location>
        <begin position="96"/>
        <end position="297"/>
    </location>
</feature>
<dbReference type="CDD" id="cd06261">
    <property type="entry name" value="TM_PBP2"/>
    <property type="match status" value="1"/>
</dbReference>
<evidence type="ECO:0000256" key="1">
    <source>
        <dbReference type="ARBA" id="ARBA00004651"/>
    </source>
</evidence>
<feature type="transmembrane region" description="Helical" evidence="7">
    <location>
        <begin position="132"/>
        <end position="154"/>
    </location>
</feature>
<evidence type="ECO:0000256" key="5">
    <source>
        <dbReference type="ARBA" id="ARBA00022989"/>
    </source>
</evidence>
<name>A0AA41FB62_9FIRM</name>
<feature type="transmembrane region" description="Helical" evidence="7">
    <location>
        <begin position="228"/>
        <end position="254"/>
    </location>
</feature>
<comment type="subcellular location">
    <subcellularLocation>
        <location evidence="1 7">Cell membrane</location>
        <topology evidence="1 7">Multi-pass membrane protein</topology>
    </subcellularLocation>
</comment>
<dbReference type="SUPFAM" id="SSF161098">
    <property type="entry name" value="MetI-like"/>
    <property type="match status" value="1"/>
</dbReference>
<dbReference type="PROSITE" id="PS50928">
    <property type="entry name" value="ABC_TM1"/>
    <property type="match status" value="1"/>
</dbReference>
<keyword evidence="5 7" id="KW-1133">Transmembrane helix</keyword>
<gene>
    <name evidence="9" type="ORF">GPL26_01105</name>
</gene>
<feature type="transmembrane region" description="Helical" evidence="7">
    <location>
        <begin position="174"/>
        <end position="193"/>
    </location>
</feature>
<feature type="transmembrane region" description="Helical" evidence="7">
    <location>
        <begin position="274"/>
        <end position="300"/>
    </location>
</feature>
<proteinExistence type="inferred from homology"/>
<feature type="transmembrane region" description="Helical" evidence="7">
    <location>
        <begin position="9"/>
        <end position="30"/>
    </location>
</feature>
<dbReference type="Pfam" id="PF00528">
    <property type="entry name" value="BPD_transp_1"/>
    <property type="match status" value="1"/>
</dbReference>
<dbReference type="Pfam" id="PF19300">
    <property type="entry name" value="BPD_transp_1_N"/>
    <property type="match status" value="1"/>
</dbReference>
<dbReference type="PANTHER" id="PTHR43163:SF6">
    <property type="entry name" value="DIPEPTIDE TRANSPORT SYSTEM PERMEASE PROTEIN DPPB-RELATED"/>
    <property type="match status" value="1"/>
</dbReference>
<comment type="caution">
    <text evidence="9">The sequence shown here is derived from an EMBL/GenBank/DDBJ whole genome shotgun (WGS) entry which is preliminary data.</text>
</comment>
<dbReference type="GO" id="GO:0055085">
    <property type="term" value="P:transmembrane transport"/>
    <property type="evidence" value="ECO:0007669"/>
    <property type="project" value="InterPro"/>
</dbReference>
<keyword evidence="2 7" id="KW-0813">Transport</keyword>
<evidence type="ECO:0000256" key="3">
    <source>
        <dbReference type="ARBA" id="ARBA00022475"/>
    </source>
</evidence>
<dbReference type="GO" id="GO:0005886">
    <property type="term" value="C:plasma membrane"/>
    <property type="evidence" value="ECO:0007669"/>
    <property type="project" value="UniProtKB-SubCell"/>
</dbReference>
<evidence type="ECO:0000256" key="6">
    <source>
        <dbReference type="ARBA" id="ARBA00023136"/>
    </source>
</evidence>
<dbReference type="InterPro" id="IPR000515">
    <property type="entry name" value="MetI-like"/>
</dbReference>
<evidence type="ECO:0000313" key="10">
    <source>
        <dbReference type="Proteomes" id="UP000708338"/>
    </source>
</evidence>
<keyword evidence="6 7" id="KW-0472">Membrane</keyword>
<organism evidence="9 10">
    <name type="scientific">Enterocloster citroniae</name>
    <dbReference type="NCBI Taxonomy" id="358743"/>
    <lineage>
        <taxon>Bacteria</taxon>
        <taxon>Bacillati</taxon>
        <taxon>Bacillota</taxon>
        <taxon>Clostridia</taxon>
        <taxon>Lachnospirales</taxon>
        <taxon>Lachnospiraceae</taxon>
        <taxon>Enterocloster</taxon>
    </lineage>
</organism>
<protein>
    <submittedName>
        <fullName evidence="9">ABC transporter permease subunit</fullName>
    </submittedName>
</protein>
<comment type="similarity">
    <text evidence="7">Belongs to the binding-protein-dependent transport system permease family.</text>
</comment>
<evidence type="ECO:0000313" key="9">
    <source>
        <dbReference type="EMBL" id="MBT9808250.1"/>
    </source>
</evidence>
<evidence type="ECO:0000256" key="4">
    <source>
        <dbReference type="ARBA" id="ARBA00022692"/>
    </source>
</evidence>
<keyword evidence="3" id="KW-1003">Cell membrane</keyword>
<evidence type="ECO:0000259" key="8">
    <source>
        <dbReference type="PROSITE" id="PS50928"/>
    </source>
</evidence>
<dbReference type="PANTHER" id="PTHR43163">
    <property type="entry name" value="DIPEPTIDE TRANSPORT SYSTEM PERMEASE PROTEIN DPPB-RELATED"/>
    <property type="match status" value="1"/>
</dbReference>
<dbReference type="AlphaFoldDB" id="A0AA41FB62"/>
<dbReference type="InterPro" id="IPR035906">
    <property type="entry name" value="MetI-like_sf"/>
</dbReference>
<dbReference type="InterPro" id="IPR045621">
    <property type="entry name" value="BPD_transp_1_N"/>
</dbReference>
<keyword evidence="4 7" id="KW-0812">Transmembrane</keyword>